<dbReference type="KEGG" id="strr:EKD16_16380"/>
<evidence type="ECO:0000313" key="9">
    <source>
        <dbReference type="Proteomes" id="UP000292235"/>
    </source>
</evidence>
<evidence type="ECO:0000256" key="6">
    <source>
        <dbReference type="SAM" id="Phobius"/>
    </source>
</evidence>
<comment type="subcellular location">
    <subcellularLocation>
        <location evidence="1">Cell membrane</location>
        <topology evidence="1">Multi-pass membrane protein</topology>
    </subcellularLocation>
</comment>
<gene>
    <name evidence="8" type="ORF">EKD16_16380</name>
</gene>
<dbReference type="RefSeq" id="WP_131099123.1">
    <property type="nucleotide sequence ID" value="NZ_CP036455.1"/>
</dbReference>
<dbReference type="PANTHER" id="PTHR36115">
    <property type="entry name" value="PROLINE-RICH ANTIGEN HOMOLOG-RELATED"/>
    <property type="match status" value="1"/>
</dbReference>
<evidence type="ECO:0000256" key="2">
    <source>
        <dbReference type="ARBA" id="ARBA00022475"/>
    </source>
</evidence>
<dbReference type="Pfam" id="PF06271">
    <property type="entry name" value="RDD"/>
    <property type="match status" value="1"/>
</dbReference>
<dbReference type="InterPro" id="IPR010432">
    <property type="entry name" value="RDD"/>
</dbReference>
<dbReference type="InterPro" id="IPR051791">
    <property type="entry name" value="Pra-immunoreactive"/>
</dbReference>
<feature type="transmembrane region" description="Helical" evidence="6">
    <location>
        <begin position="114"/>
        <end position="141"/>
    </location>
</feature>
<evidence type="ECO:0000256" key="1">
    <source>
        <dbReference type="ARBA" id="ARBA00004651"/>
    </source>
</evidence>
<evidence type="ECO:0000256" key="5">
    <source>
        <dbReference type="ARBA" id="ARBA00023136"/>
    </source>
</evidence>
<proteinExistence type="predicted"/>
<sequence length="180" mass="18962">MSGDDTPTERPAGLLRRVLARLIDLVVLSGIALLYSALVVNTVPGAEDPMNMGLLPALVLSVGLFAIYLAYEVAFTAVYGATPGKLYLRLRVVAADPAVAAPRAGAVAMLKRSVVLYISVLLNFVPYVSFLALVVSVYAVISSFFDRPRHRGLQDKAGGTAVVSGVPVSPQPRRGTPAAQ</sequence>
<feature type="transmembrane region" description="Helical" evidence="6">
    <location>
        <begin position="20"/>
        <end position="40"/>
    </location>
</feature>
<dbReference type="PANTHER" id="PTHR36115:SF4">
    <property type="entry name" value="MEMBRANE PROTEIN"/>
    <property type="match status" value="1"/>
</dbReference>
<keyword evidence="9" id="KW-1185">Reference proteome</keyword>
<keyword evidence="4 6" id="KW-1133">Transmembrane helix</keyword>
<evidence type="ECO:0000313" key="8">
    <source>
        <dbReference type="EMBL" id="QBI55048.1"/>
    </source>
</evidence>
<dbReference type="EMBL" id="CP036455">
    <property type="protein sequence ID" value="QBI55048.1"/>
    <property type="molecule type" value="Genomic_DNA"/>
</dbReference>
<evidence type="ECO:0000256" key="4">
    <source>
        <dbReference type="ARBA" id="ARBA00022989"/>
    </source>
</evidence>
<dbReference type="AlphaFoldDB" id="A0A4P6Q306"/>
<dbReference type="Proteomes" id="UP000292235">
    <property type="component" value="Chromosome"/>
</dbReference>
<reference evidence="8 9" key="1">
    <citation type="submission" date="2019-02" db="EMBL/GenBank/DDBJ databases">
        <authorList>
            <person name="Khodamoradi S."/>
            <person name="Hahnke R.L."/>
            <person name="Kaempfer P."/>
            <person name="Schumann P."/>
            <person name="Rohde M."/>
            <person name="Steinert M."/>
            <person name="Luzhetskyy A."/>
            <person name="Wink J."/>
            <person name="Ruckert C."/>
        </authorList>
    </citation>
    <scope>NUCLEOTIDE SEQUENCE [LARGE SCALE GENOMIC DNA]</scope>
    <source>
        <strain evidence="8 9">M2</strain>
    </source>
</reference>
<protein>
    <submittedName>
        <fullName evidence="8">RDD family protein</fullName>
    </submittedName>
</protein>
<feature type="domain" description="RDD" evidence="7">
    <location>
        <begin position="12"/>
        <end position="158"/>
    </location>
</feature>
<dbReference type="GO" id="GO:0005886">
    <property type="term" value="C:plasma membrane"/>
    <property type="evidence" value="ECO:0007669"/>
    <property type="project" value="UniProtKB-SubCell"/>
</dbReference>
<feature type="transmembrane region" description="Helical" evidence="6">
    <location>
        <begin position="52"/>
        <end position="71"/>
    </location>
</feature>
<name>A0A4P6Q306_9ACTN</name>
<accession>A0A4P6Q306</accession>
<dbReference type="OrthoDB" id="9774993at2"/>
<keyword evidence="3 6" id="KW-0812">Transmembrane</keyword>
<organism evidence="8 9">
    <name type="scientific">Streptomonospora litoralis</name>
    <dbReference type="NCBI Taxonomy" id="2498135"/>
    <lineage>
        <taxon>Bacteria</taxon>
        <taxon>Bacillati</taxon>
        <taxon>Actinomycetota</taxon>
        <taxon>Actinomycetes</taxon>
        <taxon>Streptosporangiales</taxon>
        <taxon>Nocardiopsidaceae</taxon>
        <taxon>Streptomonospora</taxon>
    </lineage>
</organism>
<keyword evidence="2" id="KW-1003">Cell membrane</keyword>
<keyword evidence="5 6" id="KW-0472">Membrane</keyword>
<evidence type="ECO:0000259" key="7">
    <source>
        <dbReference type="Pfam" id="PF06271"/>
    </source>
</evidence>
<evidence type="ECO:0000256" key="3">
    <source>
        <dbReference type="ARBA" id="ARBA00022692"/>
    </source>
</evidence>